<keyword evidence="3 11" id="KW-0808">Transferase</keyword>
<dbReference type="NCBIfam" id="NF003705">
    <property type="entry name" value="PRK05322.1"/>
    <property type="match status" value="1"/>
</dbReference>
<dbReference type="PROSITE" id="PS00627">
    <property type="entry name" value="GHMP_KINASES_ATP"/>
    <property type="match status" value="1"/>
</dbReference>
<dbReference type="UniPathway" id="UPA00214"/>
<dbReference type="PROSITE" id="PS00106">
    <property type="entry name" value="GALACTOKINASE"/>
    <property type="match status" value="1"/>
</dbReference>
<feature type="domain" description="Galactokinase N-terminal" evidence="15">
    <location>
        <begin position="9"/>
        <end position="57"/>
    </location>
</feature>
<accession>A0A1I2WG35</accession>
<comment type="catalytic activity">
    <reaction evidence="11">
        <text>alpha-D-galactose + ATP = alpha-D-galactose 1-phosphate + ADP + H(+)</text>
        <dbReference type="Rhea" id="RHEA:13553"/>
        <dbReference type="ChEBI" id="CHEBI:15378"/>
        <dbReference type="ChEBI" id="CHEBI:28061"/>
        <dbReference type="ChEBI" id="CHEBI:30616"/>
        <dbReference type="ChEBI" id="CHEBI:58336"/>
        <dbReference type="ChEBI" id="CHEBI:456216"/>
        <dbReference type="EC" id="2.7.1.6"/>
    </reaction>
</comment>
<evidence type="ECO:0000259" key="14">
    <source>
        <dbReference type="Pfam" id="PF08544"/>
    </source>
</evidence>
<comment type="subcellular location">
    <subcellularLocation>
        <location evidence="11">Cytoplasm</location>
    </subcellularLocation>
</comment>
<comment type="pathway">
    <text evidence="11">Carbohydrate metabolism; galactose metabolism.</text>
</comment>
<dbReference type="GO" id="GO:0005524">
    <property type="term" value="F:ATP binding"/>
    <property type="evidence" value="ECO:0007669"/>
    <property type="project" value="UniProtKB-UniRule"/>
</dbReference>
<dbReference type="STRING" id="435880.SAMN04487988_11280"/>
<evidence type="ECO:0000313" key="16">
    <source>
        <dbReference type="EMBL" id="SFG99296.1"/>
    </source>
</evidence>
<dbReference type="InterPro" id="IPR014721">
    <property type="entry name" value="Ribsml_uS5_D2-typ_fold_subgr"/>
</dbReference>
<feature type="binding site" evidence="11">
    <location>
        <position position="126"/>
    </location>
    <ligand>
        <name>Mg(2+)</name>
        <dbReference type="ChEBI" id="CHEBI:18420"/>
    </ligand>
</feature>
<dbReference type="PANTHER" id="PTHR10457:SF7">
    <property type="entry name" value="GALACTOKINASE-RELATED"/>
    <property type="match status" value="1"/>
</dbReference>
<feature type="binding site" evidence="11">
    <location>
        <position position="67"/>
    </location>
    <ligand>
        <name>ATP</name>
        <dbReference type="ChEBI" id="CHEBI:30616"/>
    </ligand>
</feature>
<dbReference type="EMBL" id="FOPC01000012">
    <property type="protein sequence ID" value="SFG99296.1"/>
    <property type="molecule type" value="Genomic_DNA"/>
</dbReference>
<organism evidence="16 17">
    <name type="scientific">Algoriphagus hitonicola</name>
    <dbReference type="NCBI Taxonomy" id="435880"/>
    <lineage>
        <taxon>Bacteria</taxon>
        <taxon>Pseudomonadati</taxon>
        <taxon>Bacteroidota</taxon>
        <taxon>Cytophagia</taxon>
        <taxon>Cytophagales</taxon>
        <taxon>Cyclobacteriaceae</taxon>
        <taxon>Algoriphagus</taxon>
    </lineage>
</organism>
<dbReference type="FunFam" id="3.30.70.890:FF:000001">
    <property type="entry name" value="Galactokinase"/>
    <property type="match status" value="1"/>
</dbReference>
<evidence type="ECO:0000259" key="15">
    <source>
        <dbReference type="Pfam" id="PF10509"/>
    </source>
</evidence>
<dbReference type="PRINTS" id="PR00959">
    <property type="entry name" value="MEVGALKINASE"/>
</dbReference>
<dbReference type="InterPro" id="IPR019539">
    <property type="entry name" value="GalKase_N"/>
</dbReference>
<feature type="binding site" evidence="11">
    <location>
        <begin position="33"/>
        <end position="36"/>
    </location>
    <ligand>
        <name>substrate</name>
    </ligand>
</feature>
<dbReference type="InterPro" id="IPR022963">
    <property type="entry name" value="Galactokinase_bac"/>
</dbReference>
<dbReference type="FunFam" id="3.30.230.10:FF:000017">
    <property type="entry name" value="Galactokinase"/>
    <property type="match status" value="1"/>
</dbReference>
<dbReference type="Proteomes" id="UP000199642">
    <property type="component" value="Unassembled WGS sequence"/>
</dbReference>
<keyword evidence="4 11" id="KW-0479">Metal-binding</keyword>
<dbReference type="Pfam" id="PF10509">
    <property type="entry name" value="GalKase_gal_bdg"/>
    <property type="match status" value="1"/>
</dbReference>
<evidence type="ECO:0000256" key="11">
    <source>
        <dbReference type="HAMAP-Rule" id="MF_00246"/>
    </source>
</evidence>
<dbReference type="Pfam" id="PF08544">
    <property type="entry name" value="GHMP_kinases_C"/>
    <property type="match status" value="1"/>
</dbReference>
<evidence type="ECO:0000313" key="17">
    <source>
        <dbReference type="Proteomes" id="UP000199642"/>
    </source>
</evidence>
<sequence length="384" mass="42551">MNLKARLQELFQKTFESTPIISFAPGRINLIGEHTDYQEGFVFPAAVQFGIWVGVQKNQLPYCRLYSMDFEEEFTFDWQSFSPKKGHWSTYVMGFLAQLKQAGYPFAGFDMMIGGDIPVGAGLSSSAALSVSIGTGLSQLFGLKLTLLSISKYAQNSEHQYAGVNCGIMDPYASAFGKKDHALLLDCRSNQHQEITVNLGEYSLLLVNSNVKHSLEDSAYNQRRAACEKSVEILKAEFPEINTLRDLRNPDLNQVEKLLPASLFPKAKHVISECERVQSAADSLQSGDLKSFGKLLNASHQSLSQDYEVSCAELDFLAEKAQNFPGILGSRMMGGGFGGCTINLIETQKISDFQEKIHQLYQEEFGMKPSFISVEISEGARIVS</sequence>
<evidence type="ECO:0000256" key="4">
    <source>
        <dbReference type="ARBA" id="ARBA00022723"/>
    </source>
</evidence>
<comment type="similarity">
    <text evidence="1 11">Belongs to the GHMP kinase family. GalK subfamily.</text>
</comment>
<feature type="binding site" evidence="11">
    <location>
        <begin position="120"/>
        <end position="126"/>
    </location>
    <ligand>
        <name>ATP</name>
        <dbReference type="ChEBI" id="CHEBI:30616"/>
    </ligand>
</feature>
<dbReference type="PRINTS" id="PR00473">
    <property type="entry name" value="GALCTOKINASE"/>
</dbReference>
<evidence type="ECO:0000256" key="1">
    <source>
        <dbReference type="ARBA" id="ARBA00006566"/>
    </source>
</evidence>
<dbReference type="GO" id="GO:0000287">
    <property type="term" value="F:magnesium ion binding"/>
    <property type="evidence" value="ECO:0007669"/>
    <property type="project" value="UniProtKB-UniRule"/>
</dbReference>
<dbReference type="InterPro" id="IPR006203">
    <property type="entry name" value="GHMP_knse_ATP-bd_CS"/>
</dbReference>
<keyword evidence="8 11" id="KW-0460">Magnesium</keyword>
<comment type="function">
    <text evidence="11">Catalyzes the transfer of the gamma-phosphate of ATP to D-galactose to form alpha-D-galactose-1-phosphate (Gal-1-P).</text>
</comment>
<dbReference type="GO" id="GO:0005829">
    <property type="term" value="C:cytosol"/>
    <property type="evidence" value="ECO:0007669"/>
    <property type="project" value="TreeGrafter"/>
</dbReference>
<evidence type="ECO:0000256" key="2">
    <source>
        <dbReference type="ARBA" id="ARBA00022490"/>
    </source>
</evidence>
<evidence type="ECO:0000256" key="6">
    <source>
        <dbReference type="ARBA" id="ARBA00022777"/>
    </source>
</evidence>
<keyword evidence="10 11" id="KW-0119">Carbohydrate metabolism</keyword>
<keyword evidence="7 11" id="KW-0067">ATP-binding</keyword>
<dbReference type="InterPro" id="IPR000705">
    <property type="entry name" value="Galactokinase"/>
</dbReference>
<evidence type="ECO:0000256" key="9">
    <source>
        <dbReference type="ARBA" id="ARBA00023144"/>
    </source>
</evidence>
<dbReference type="InterPro" id="IPR019741">
    <property type="entry name" value="Galactokinase_CS"/>
</dbReference>
<feature type="binding site" evidence="11">
    <location>
        <position position="158"/>
    </location>
    <ligand>
        <name>Mg(2+)</name>
        <dbReference type="ChEBI" id="CHEBI:18420"/>
    </ligand>
</feature>
<feature type="binding site" evidence="11">
    <location>
        <position position="220"/>
    </location>
    <ligand>
        <name>substrate</name>
    </ligand>
</feature>
<dbReference type="AlphaFoldDB" id="A0A1I2WG35"/>
<dbReference type="EC" id="2.7.1.6" evidence="11 12"/>
<keyword evidence="2 11" id="KW-0963">Cytoplasm</keyword>
<keyword evidence="6 11" id="KW-0418">Kinase</keyword>
<evidence type="ECO:0000256" key="7">
    <source>
        <dbReference type="ARBA" id="ARBA00022840"/>
    </source>
</evidence>
<dbReference type="InterPro" id="IPR006204">
    <property type="entry name" value="GHMP_kinase_N_dom"/>
</dbReference>
<feature type="active site" description="Proton acceptor" evidence="11">
    <location>
        <position position="170"/>
    </location>
</feature>
<dbReference type="PIRSF" id="PIRSF000530">
    <property type="entry name" value="Galactokinase"/>
    <property type="match status" value="1"/>
</dbReference>
<dbReference type="GO" id="GO:0004335">
    <property type="term" value="F:galactokinase activity"/>
    <property type="evidence" value="ECO:0007669"/>
    <property type="project" value="UniProtKB-UniRule"/>
</dbReference>
<evidence type="ECO:0000256" key="10">
    <source>
        <dbReference type="ARBA" id="ARBA00023277"/>
    </source>
</evidence>
<evidence type="ECO:0000256" key="8">
    <source>
        <dbReference type="ARBA" id="ARBA00022842"/>
    </source>
</evidence>
<name>A0A1I2WG35_9BACT</name>
<dbReference type="SUPFAM" id="SSF55060">
    <property type="entry name" value="GHMP Kinase, C-terminal domain"/>
    <property type="match status" value="1"/>
</dbReference>
<keyword evidence="17" id="KW-1185">Reference proteome</keyword>
<dbReference type="GO" id="GO:0006012">
    <property type="term" value="P:galactose metabolic process"/>
    <property type="evidence" value="ECO:0007669"/>
    <property type="project" value="UniProtKB-UniRule"/>
</dbReference>
<dbReference type="SUPFAM" id="SSF54211">
    <property type="entry name" value="Ribosomal protein S5 domain 2-like"/>
    <property type="match status" value="1"/>
</dbReference>
<dbReference type="PANTHER" id="PTHR10457">
    <property type="entry name" value="MEVALONATE KINASE/GALACTOKINASE"/>
    <property type="match status" value="1"/>
</dbReference>
<dbReference type="Pfam" id="PF00288">
    <property type="entry name" value="GHMP_kinases_N"/>
    <property type="match status" value="1"/>
</dbReference>
<dbReference type="NCBIfam" id="TIGR00131">
    <property type="entry name" value="gal_kin"/>
    <property type="match status" value="1"/>
</dbReference>
<feature type="domain" description="GHMP kinase N-terminal" evidence="13">
    <location>
        <begin position="91"/>
        <end position="178"/>
    </location>
</feature>
<keyword evidence="5 11" id="KW-0547">Nucleotide-binding</keyword>
<feature type="site" description="Transition state stabilizer" evidence="11">
    <location>
        <position position="27"/>
    </location>
</feature>
<feature type="domain" description="GHMP kinase C-terminal" evidence="14">
    <location>
        <begin position="281"/>
        <end position="359"/>
    </location>
</feature>
<proteinExistence type="inferred from homology"/>
<evidence type="ECO:0000256" key="5">
    <source>
        <dbReference type="ARBA" id="ARBA00022741"/>
    </source>
</evidence>
<dbReference type="InterPro" id="IPR013750">
    <property type="entry name" value="GHMP_kinase_C_dom"/>
</dbReference>
<dbReference type="InterPro" id="IPR036554">
    <property type="entry name" value="GHMP_kinase_C_sf"/>
</dbReference>
<gene>
    <name evidence="11" type="primary">galK</name>
    <name evidence="16" type="ORF">SAMN04487988_11280</name>
</gene>
<evidence type="ECO:0000256" key="12">
    <source>
        <dbReference type="NCBIfam" id="TIGR00131"/>
    </source>
</evidence>
<dbReference type="HAMAP" id="MF_00246">
    <property type="entry name" value="Galactokinase"/>
    <property type="match status" value="1"/>
</dbReference>
<evidence type="ECO:0000259" key="13">
    <source>
        <dbReference type="Pfam" id="PF00288"/>
    </source>
</evidence>
<evidence type="ECO:0000256" key="3">
    <source>
        <dbReference type="ARBA" id="ARBA00022679"/>
    </source>
</evidence>
<dbReference type="InterPro" id="IPR020568">
    <property type="entry name" value="Ribosomal_Su5_D2-typ_SF"/>
</dbReference>
<keyword evidence="9 11" id="KW-0299">Galactose metabolism</keyword>
<protein>
    <recommendedName>
        <fullName evidence="11 12">Galactokinase</fullName>
        <ecNumber evidence="11 12">2.7.1.6</ecNumber>
    </recommendedName>
    <alternativeName>
        <fullName evidence="11">Galactose kinase</fullName>
    </alternativeName>
</protein>
<reference evidence="17" key="1">
    <citation type="submission" date="2016-10" db="EMBL/GenBank/DDBJ databases">
        <authorList>
            <person name="Varghese N."/>
            <person name="Submissions S."/>
        </authorList>
    </citation>
    <scope>NUCLEOTIDE SEQUENCE [LARGE SCALE GENOMIC DNA]</scope>
    <source>
        <strain evidence="17">DSM 19315</strain>
    </source>
</reference>
<dbReference type="Gene3D" id="3.30.230.10">
    <property type="match status" value="1"/>
</dbReference>
<dbReference type="Gene3D" id="3.30.70.890">
    <property type="entry name" value="GHMP kinase, C-terminal domain"/>
    <property type="match status" value="1"/>
</dbReference>
<dbReference type="InterPro" id="IPR006206">
    <property type="entry name" value="Mevalonate/galactokinase"/>
</dbReference>